<organism evidence="2 3">
    <name type="scientific">Argiope bruennichi</name>
    <name type="common">Wasp spider</name>
    <name type="synonym">Aranea bruennichi</name>
    <dbReference type="NCBI Taxonomy" id="94029"/>
    <lineage>
        <taxon>Eukaryota</taxon>
        <taxon>Metazoa</taxon>
        <taxon>Ecdysozoa</taxon>
        <taxon>Arthropoda</taxon>
        <taxon>Chelicerata</taxon>
        <taxon>Arachnida</taxon>
        <taxon>Araneae</taxon>
        <taxon>Araneomorphae</taxon>
        <taxon>Entelegynae</taxon>
        <taxon>Araneoidea</taxon>
        <taxon>Araneidae</taxon>
        <taxon>Argiope</taxon>
    </lineage>
</organism>
<name>A0A8T0F6U9_ARGBR</name>
<protein>
    <submittedName>
        <fullName evidence="2">Uncharacterized protein</fullName>
    </submittedName>
</protein>
<comment type="caution">
    <text evidence="2">The sequence shown here is derived from an EMBL/GenBank/DDBJ whole genome shotgun (WGS) entry which is preliminary data.</text>
</comment>
<evidence type="ECO:0000313" key="2">
    <source>
        <dbReference type="EMBL" id="KAF8786048.1"/>
    </source>
</evidence>
<evidence type="ECO:0000256" key="1">
    <source>
        <dbReference type="SAM" id="Phobius"/>
    </source>
</evidence>
<dbReference type="Proteomes" id="UP000807504">
    <property type="component" value="Unassembled WGS sequence"/>
</dbReference>
<sequence>MAIDWLVFKSRESRIMSNRVEIRKKARDIEPWELRQILQDPSSDILDDVDAKLQKGHNRIIVELELKHKKPQNDFINKPSLPKLKKSFSIGFMVIWSVYIVTPYGLASTYRLFSFYIPVFQFWASSRALARRSLSIKYFWVS</sequence>
<reference evidence="2" key="2">
    <citation type="submission" date="2020-06" db="EMBL/GenBank/DDBJ databases">
        <authorList>
            <person name="Sheffer M."/>
        </authorList>
    </citation>
    <scope>NUCLEOTIDE SEQUENCE</scope>
</reference>
<keyword evidence="1" id="KW-0472">Membrane</keyword>
<keyword evidence="1" id="KW-1133">Transmembrane helix</keyword>
<keyword evidence="3" id="KW-1185">Reference proteome</keyword>
<gene>
    <name evidence="2" type="ORF">HNY73_009952</name>
</gene>
<reference evidence="2" key="1">
    <citation type="journal article" date="2020" name="bioRxiv">
        <title>Chromosome-level reference genome of the European wasp spider Argiope bruennichi: a resource for studies on range expansion and evolutionary adaptation.</title>
        <authorList>
            <person name="Sheffer M.M."/>
            <person name="Hoppe A."/>
            <person name="Krehenwinkel H."/>
            <person name="Uhl G."/>
            <person name="Kuss A.W."/>
            <person name="Jensen L."/>
            <person name="Jensen C."/>
            <person name="Gillespie R.G."/>
            <person name="Hoff K.J."/>
            <person name="Prost S."/>
        </authorList>
    </citation>
    <scope>NUCLEOTIDE SEQUENCE</scope>
</reference>
<keyword evidence="1" id="KW-0812">Transmembrane</keyword>
<proteinExistence type="predicted"/>
<feature type="transmembrane region" description="Helical" evidence="1">
    <location>
        <begin position="88"/>
        <end position="107"/>
    </location>
</feature>
<accession>A0A8T0F6U9</accession>
<dbReference type="EMBL" id="JABXBU010000028">
    <property type="protein sequence ID" value="KAF8786048.1"/>
    <property type="molecule type" value="Genomic_DNA"/>
</dbReference>
<dbReference type="AlphaFoldDB" id="A0A8T0F6U9"/>
<evidence type="ECO:0000313" key="3">
    <source>
        <dbReference type="Proteomes" id="UP000807504"/>
    </source>
</evidence>